<evidence type="ECO:0000313" key="10">
    <source>
        <dbReference type="Proteomes" id="UP001324993"/>
    </source>
</evidence>
<keyword evidence="6" id="KW-0238">DNA-binding</keyword>
<dbReference type="Pfam" id="PF00392">
    <property type="entry name" value="GntR"/>
    <property type="match status" value="1"/>
</dbReference>
<dbReference type="SUPFAM" id="SSF46785">
    <property type="entry name" value="Winged helix' DNA-binding domain"/>
    <property type="match status" value="1"/>
</dbReference>
<dbReference type="InterPro" id="IPR036388">
    <property type="entry name" value="WH-like_DNA-bd_sf"/>
</dbReference>
<evidence type="ECO:0000256" key="6">
    <source>
        <dbReference type="ARBA" id="ARBA00023125"/>
    </source>
</evidence>
<feature type="domain" description="HTH gntR-type" evidence="8">
    <location>
        <begin position="4"/>
        <end position="72"/>
    </location>
</feature>
<evidence type="ECO:0000256" key="1">
    <source>
        <dbReference type="ARBA" id="ARBA00004418"/>
    </source>
</evidence>
<dbReference type="PROSITE" id="PS01037">
    <property type="entry name" value="SBP_BACTERIAL_1"/>
    <property type="match status" value="1"/>
</dbReference>
<evidence type="ECO:0000259" key="8">
    <source>
        <dbReference type="PROSITE" id="PS50949"/>
    </source>
</evidence>
<evidence type="ECO:0000256" key="5">
    <source>
        <dbReference type="ARBA" id="ARBA00023015"/>
    </source>
</evidence>
<dbReference type="PANTHER" id="PTHR43649">
    <property type="entry name" value="ARABINOSE-BINDING PROTEIN-RELATED"/>
    <property type="match status" value="1"/>
</dbReference>
<evidence type="ECO:0000256" key="7">
    <source>
        <dbReference type="ARBA" id="ARBA00023163"/>
    </source>
</evidence>
<gene>
    <name evidence="9" type="ORF">SH580_17345</name>
</gene>
<dbReference type="Gene3D" id="3.40.190.10">
    <property type="entry name" value="Periplasmic binding protein-like II"/>
    <property type="match status" value="1"/>
</dbReference>
<organism evidence="9 10">
    <name type="scientific">Coraliomargarita algicola</name>
    <dbReference type="NCBI Taxonomy" id="3092156"/>
    <lineage>
        <taxon>Bacteria</taxon>
        <taxon>Pseudomonadati</taxon>
        <taxon>Verrucomicrobiota</taxon>
        <taxon>Opitutia</taxon>
        <taxon>Puniceicoccales</taxon>
        <taxon>Coraliomargaritaceae</taxon>
        <taxon>Coraliomargarita</taxon>
    </lineage>
</organism>
<dbReference type="InterPro" id="IPR006059">
    <property type="entry name" value="SBP"/>
</dbReference>
<dbReference type="SUPFAM" id="SSF53850">
    <property type="entry name" value="Periplasmic binding protein-like II"/>
    <property type="match status" value="1"/>
</dbReference>
<dbReference type="PANTHER" id="PTHR43649:SF12">
    <property type="entry name" value="DIACETYLCHITOBIOSE BINDING PROTEIN DASA"/>
    <property type="match status" value="1"/>
</dbReference>
<dbReference type="SMART" id="SM00345">
    <property type="entry name" value="HTH_GNTR"/>
    <property type="match status" value="1"/>
</dbReference>
<sequence>MVEPNRISLVRDHILSLLEEGKISTGDRIPAAREIATELNISFLKVQQAVESLCQDGVMHSESRRGTFVLPGWETRILPENVCVYNPVETMPWVSDMLKLISDSIPGLRSSFAFKRGVLELRATSHVLTENDQYLDLSDIFKEVYPDRSVFFDKPFRPFEIDGKMVGIPFAFSPRVLFYNPKLFKEAGCPEPGQSWTWKDFLTTVRKLKRRLPADCVINWSPVPHVFMNFVVRAGGRLFSPEADDPVTVDSANVIAGLKCFEQLGELLGSPKRDEDENAADFLSGRVAMRLCGRHFMDQITRAGFEDWSTAPLPLLDRGVDCTAQATDLICIRKSCNNLDLAKRYVKEMLSDTVQDYVGSLKYNIPIRKTSAFQSLDLDDARDALFAIEVAKISTEFNLQPPYPGALMLQGISTLLRRGVNTESGLRELAQVARTILGIQSGLDLKASPKTKFYGS</sequence>
<dbReference type="PROSITE" id="PS50949">
    <property type="entry name" value="HTH_GNTR"/>
    <property type="match status" value="1"/>
</dbReference>
<accession>A0ABZ0RG99</accession>
<name>A0ABZ0RG99_9BACT</name>
<keyword evidence="7" id="KW-0804">Transcription</keyword>
<dbReference type="Gene3D" id="1.10.10.10">
    <property type="entry name" value="Winged helix-like DNA-binding domain superfamily/Winged helix DNA-binding domain"/>
    <property type="match status" value="1"/>
</dbReference>
<dbReference type="Proteomes" id="UP001324993">
    <property type="component" value="Chromosome"/>
</dbReference>
<comment type="similarity">
    <text evidence="2">Belongs to the bacterial solute-binding protein 1 family.</text>
</comment>
<keyword evidence="5" id="KW-0805">Transcription regulation</keyword>
<reference evidence="9 10" key="1">
    <citation type="submission" date="2023-11" db="EMBL/GenBank/DDBJ databases">
        <title>Coraliomargarita sp. nov., isolated from marine algae.</title>
        <authorList>
            <person name="Lee J.K."/>
            <person name="Baek J.H."/>
            <person name="Kim J.M."/>
            <person name="Choi D.G."/>
            <person name="Jeon C.O."/>
        </authorList>
    </citation>
    <scope>NUCLEOTIDE SEQUENCE [LARGE SCALE GENOMIC DNA]</scope>
    <source>
        <strain evidence="9 10">J2-16</strain>
    </source>
</reference>
<dbReference type="Pfam" id="PF01547">
    <property type="entry name" value="SBP_bac_1"/>
    <property type="match status" value="1"/>
</dbReference>
<comment type="subcellular location">
    <subcellularLocation>
        <location evidence="1">Periplasm</location>
    </subcellularLocation>
</comment>
<keyword evidence="10" id="KW-1185">Reference proteome</keyword>
<proteinExistence type="inferred from homology"/>
<evidence type="ECO:0000256" key="3">
    <source>
        <dbReference type="ARBA" id="ARBA00022448"/>
    </source>
</evidence>
<dbReference type="InterPro" id="IPR050490">
    <property type="entry name" value="Bact_solute-bd_prot1"/>
</dbReference>
<evidence type="ECO:0000256" key="2">
    <source>
        <dbReference type="ARBA" id="ARBA00008520"/>
    </source>
</evidence>
<evidence type="ECO:0000313" key="9">
    <source>
        <dbReference type="EMBL" id="WPJ95190.1"/>
    </source>
</evidence>
<keyword evidence="3" id="KW-0813">Transport</keyword>
<dbReference type="RefSeq" id="WP_319832083.1">
    <property type="nucleotide sequence ID" value="NZ_CP138858.1"/>
</dbReference>
<dbReference type="InterPro" id="IPR006061">
    <property type="entry name" value="SBP_1_CS"/>
</dbReference>
<dbReference type="EMBL" id="CP138858">
    <property type="protein sequence ID" value="WPJ95190.1"/>
    <property type="molecule type" value="Genomic_DNA"/>
</dbReference>
<protein>
    <submittedName>
        <fullName evidence="9">Extracellular solute-binding protein</fullName>
    </submittedName>
</protein>
<keyword evidence="4" id="KW-0732">Signal</keyword>
<dbReference type="InterPro" id="IPR000524">
    <property type="entry name" value="Tscrpt_reg_HTH_GntR"/>
</dbReference>
<dbReference type="InterPro" id="IPR036390">
    <property type="entry name" value="WH_DNA-bd_sf"/>
</dbReference>
<evidence type="ECO:0000256" key="4">
    <source>
        <dbReference type="ARBA" id="ARBA00022729"/>
    </source>
</evidence>